<keyword evidence="3" id="KW-1185">Reference proteome</keyword>
<evidence type="ECO:0000259" key="1">
    <source>
        <dbReference type="Pfam" id="PF26351"/>
    </source>
</evidence>
<proteinExistence type="predicted"/>
<dbReference type="Pfam" id="PF26351">
    <property type="entry name" value="DUF8091"/>
    <property type="match status" value="1"/>
</dbReference>
<dbReference type="InterPro" id="IPR058404">
    <property type="entry name" value="DUF8091"/>
</dbReference>
<accession>A0A975IEE5</accession>
<protein>
    <recommendedName>
        <fullName evidence="1">DUF8091 domain-containing protein</fullName>
    </recommendedName>
</protein>
<dbReference type="RefSeq" id="WP_210120404.1">
    <property type="nucleotide sequence ID" value="NZ_CP054142.1"/>
</dbReference>
<dbReference type="EMBL" id="CP054142">
    <property type="protein sequence ID" value="QTQ13722.1"/>
    <property type="molecule type" value="Genomic_DNA"/>
</dbReference>
<evidence type="ECO:0000313" key="3">
    <source>
        <dbReference type="Proteomes" id="UP000671908"/>
    </source>
</evidence>
<sequence length="245" mass="28300">MINTLNESSLHKSLKTLYSLEESTETEKQVGRWICDIVKGDGSIFEIQTGSVSSLRRKIEGLLSLKKRITLVYPVICEKMIETMDKNGGRISKRTSPKKESVYSIFRQLTGLCDLLLDENFCLEVPEITATECRLRTDGKVQTLNKSRRFLKNWIKTDKKLTAVLKTYRFKSKKDYLRLLPQTANFVKDDFTVKETAKCIKETHTPAAATQAHVMLWVLKRMGLIEEIYKIKRECHYKIKSLTPD</sequence>
<gene>
    <name evidence="2" type="ORF">HRQ91_04195</name>
</gene>
<dbReference type="AlphaFoldDB" id="A0A975IEE5"/>
<dbReference type="Proteomes" id="UP000671908">
    <property type="component" value="Chromosome"/>
</dbReference>
<feature type="domain" description="DUF8091" evidence="1">
    <location>
        <begin position="8"/>
        <end position="171"/>
    </location>
</feature>
<dbReference type="KEGG" id="tpav:HRQ91_04195"/>
<reference evidence="2 3" key="1">
    <citation type="journal article" date="2021" name="Microbiol. Resour. Announc.">
        <title>Complete Genome Sequences of Three Human Oral Treponema parvum Isolates.</title>
        <authorList>
            <person name="Zeng H."/>
            <person name="Watt R.M."/>
        </authorList>
    </citation>
    <scope>NUCLEOTIDE SEQUENCE [LARGE SCALE GENOMIC DNA]</scope>
    <source>
        <strain evidence="2 3">ATCC 700770</strain>
    </source>
</reference>
<organism evidence="2 3">
    <name type="scientific">Treponema parvum</name>
    <dbReference type="NCBI Taxonomy" id="138851"/>
    <lineage>
        <taxon>Bacteria</taxon>
        <taxon>Pseudomonadati</taxon>
        <taxon>Spirochaetota</taxon>
        <taxon>Spirochaetia</taxon>
        <taxon>Spirochaetales</taxon>
        <taxon>Treponemataceae</taxon>
        <taxon>Treponema</taxon>
    </lineage>
</organism>
<name>A0A975IEE5_9SPIR</name>
<evidence type="ECO:0000313" key="2">
    <source>
        <dbReference type="EMBL" id="QTQ13722.1"/>
    </source>
</evidence>